<keyword evidence="3" id="KW-0378">Hydrolase</keyword>
<dbReference type="SUPFAM" id="SSF54001">
    <property type="entry name" value="Cysteine proteinases"/>
    <property type="match status" value="1"/>
</dbReference>
<sequence length="163" mass="18279">MGNKQGLIEKICVARNEKIGVTVNGSNASWMTNFIFVPPITTSLWRNDQSGMISIESITEEEYRKVWQTGSRALYFAQCADENETWLPLLEKAYAKAHGDYSAIEGGFVGEALEDLTGGVTSDVLTSNILDKDRFWKKELMHVNQEFLFGCGTGIFANWLEPE</sequence>
<comment type="similarity">
    <text evidence="1">Belongs to the peptidase C2 family.</text>
</comment>
<dbReference type="Pfam" id="PF00648">
    <property type="entry name" value="Peptidase_C2"/>
    <property type="match status" value="1"/>
</dbReference>
<dbReference type="InterPro" id="IPR022684">
    <property type="entry name" value="Calpain_cysteine_protease"/>
</dbReference>
<name>A0A146F944_ASPKA</name>
<protein>
    <submittedName>
        <fullName evidence="6">Calpain-like protein</fullName>
    </submittedName>
</protein>
<keyword evidence="4" id="KW-0788">Thiol protease</keyword>
<comment type="caution">
    <text evidence="6">The sequence shown here is derived from an EMBL/GenBank/DDBJ whole genome shotgun (WGS) entry which is preliminary data.</text>
</comment>
<dbReference type="PROSITE" id="PS50203">
    <property type="entry name" value="CALPAIN_CAT"/>
    <property type="match status" value="1"/>
</dbReference>
<proteinExistence type="inferred from homology"/>
<evidence type="ECO:0000313" key="6">
    <source>
        <dbReference type="EMBL" id="GAT22272.1"/>
    </source>
</evidence>
<evidence type="ECO:0000313" key="7">
    <source>
        <dbReference type="Proteomes" id="UP000075230"/>
    </source>
</evidence>
<dbReference type="Proteomes" id="UP000075230">
    <property type="component" value="Unassembled WGS sequence"/>
</dbReference>
<evidence type="ECO:0000256" key="4">
    <source>
        <dbReference type="ARBA" id="ARBA00022807"/>
    </source>
</evidence>
<dbReference type="PANTHER" id="PTHR10183">
    <property type="entry name" value="CALPAIN"/>
    <property type="match status" value="1"/>
</dbReference>
<dbReference type="InterPro" id="IPR038765">
    <property type="entry name" value="Papain-like_cys_pep_sf"/>
</dbReference>
<dbReference type="VEuPathDB" id="FungiDB:ASPFODRAFT_212100"/>
<evidence type="ECO:0000256" key="2">
    <source>
        <dbReference type="ARBA" id="ARBA00022670"/>
    </source>
</evidence>
<comment type="caution">
    <text evidence="5">Lacks conserved residue(s) required for the propagation of feature annotation.</text>
</comment>
<accession>A0A146F944</accession>
<evidence type="ECO:0000256" key="3">
    <source>
        <dbReference type="ARBA" id="ARBA00022801"/>
    </source>
</evidence>
<keyword evidence="2" id="KW-0645">Protease</keyword>
<dbReference type="PRINTS" id="PR00704">
    <property type="entry name" value="CALPAIN"/>
</dbReference>
<evidence type="ECO:0000256" key="5">
    <source>
        <dbReference type="PROSITE-ProRule" id="PRU00239"/>
    </source>
</evidence>
<dbReference type="AlphaFoldDB" id="A0A146F944"/>
<dbReference type="PANTHER" id="PTHR10183:SF379">
    <property type="entry name" value="CALPAIN-5"/>
    <property type="match status" value="1"/>
</dbReference>
<dbReference type="GO" id="GO:0004198">
    <property type="term" value="F:calcium-dependent cysteine-type endopeptidase activity"/>
    <property type="evidence" value="ECO:0007669"/>
    <property type="project" value="InterPro"/>
</dbReference>
<gene>
    <name evidence="6" type="ORF">RIB2604_01503050</name>
</gene>
<reference evidence="7" key="2">
    <citation type="submission" date="2016-02" db="EMBL/GenBank/DDBJ databases">
        <title>Genome sequencing of Aspergillus luchuensis NBRC 4314.</title>
        <authorList>
            <person name="Yamada O."/>
        </authorList>
    </citation>
    <scope>NUCLEOTIDE SEQUENCE [LARGE SCALE GENOMIC DNA]</scope>
    <source>
        <strain evidence="7">RIB 2604</strain>
    </source>
</reference>
<evidence type="ECO:0000256" key="1">
    <source>
        <dbReference type="ARBA" id="ARBA00007623"/>
    </source>
</evidence>
<dbReference type="EMBL" id="BCWF01000015">
    <property type="protein sequence ID" value="GAT22272.1"/>
    <property type="molecule type" value="Genomic_DNA"/>
</dbReference>
<reference evidence="6 7" key="1">
    <citation type="journal article" date="2016" name="DNA Res.">
        <title>Genome sequence of Aspergillus luchuensis NBRC 4314.</title>
        <authorList>
            <person name="Yamada O."/>
            <person name="Machida M."/>
            <person name="Hosoyama A."/>
            <person name="Goto M."/>
            <person name="Takahashi T."/>
            <person name="Futagami T."/>
            <person name="Yamagata Y."/>
            <person name="Takeuchi M."/>
            <person name="Kobayashi T."/>
            <person name="Koike H."/>
            <person name="Abe K."/>
            <person name="Asai K."/>
            <person name="Arita M."/>
            <person name="Fujita N."/>
            <person name="Fukuda K."/>
            <person name="Higa K."/>
            <person name="Horikawa H."/>
            <person name="Ishikawa T."/>
            <person name="Jinno K."/>
            <person name="Kato Y."/>
            <person name="Kirimura K."/>
            <person name="Mizutani O."/>
            <person name="Nakasone K."/>
            <person name="Sano M."/>
            <person name="Shiraishi Y."/>
            <person name="Tsukahara M."/>
            <person name="Gomi K."/>
        </authorList>
    </citation>
    <scope>NUCLEOTIDE SEQUENCE [LARGE SCALE GENOMIC DNA]</scope>
    <source>
        <strain evidence="6 7">RIB 2604</strain>
    </source>
</reference>
<organism evidence="6 7">
    <name type="scientific">Aspergillus kawachii</name>
    <name type="common">White koji mold</name>
    <name type="synonym">Aspergillus awamori var. kawachi</name>
    <dbReference type="NCBI Taxonomy" id="1069201"/>
    <lineage>
        <taxon>Eukaryota</taxon>
        <taxon>Fungi</taxon>
        <taxon>Dikarya</taxon>
        <taxon>Ascomycota</taxon>
        <taxon>Pezizomycotina</taxon>
        <taxon>Eurotiomycetes</taxon>
        <taxon>Eurotiomycetidae</taxon>
        <taxon>Eurotiales</taxon>
        <taxon>Aspergillaceae</taxon>
        <taxon>Aspergillus</taxon>
        <taxon>Aspergillus subgen. Circumdati</taxon>
    </lineage>
</organism>
<dbReference type="InterPro" id="IPR001300">
    <property type="entry name" value="Peptidase_C2_calpain_cat"/>
</dbReference>
<dbReference type="GO" id="GO:0006508">
    <property type="term" value="P:proteolysis"/>
    <property type="evidence" value="ECO:0007669"/>
    <property type="project" value="UniProtKB-KW"/>
</dbReference>